<protein>
    <recommendedName>
        <fullName evidence="12">Probable peptidoglycan glycosyltransferase FtsW</fullName>
        <ecNumber evidence="14">2.4.99.28</ecNumber>
    </recommendedName>
    <alternativeName>
        <fullName evidence="13">Cell division protein FtsW</fullName>
    </alternativeName>
    <alternativeName>
        <fullName evidence="10">Cell wall polymerase</fullName>
    </alternativeName>
    <alternativeName>
        <fullName evidence="9">Peptidoglycan polymerase</fullName>
    </alternativeName>
</protein>
<dbReference type="GO" id="GO:0032153">
    <property type="term" value="C:cell division site"/>
    <property type="evidence" value="ECO:0007669"/>
    <property type="project" value="TreeGrafter"/>
</dbReference>
<evidence type="ECO:0000256" key="8">
    <source>
        <dbReference type="ARBA" id="ARBA00023136"/>
    </source>
</evidence>
<comment type="catalytic activity">
    <reaction evidence="15">
        <text>[GlcNAc-(1-&gt;4)-Mur2Ac(oyl-L-Ala-gamma-D-Glu-L-Lys-D-Ala-D-Ala)](n)-di-trans,octa-cis-undecaprenyl diphosphate + beta-D-GlcNAc-(1-&gt;4)-Mur2Ac(oyl-L-Ala-gamma-D-Glu-L-Lys-D-Ala-D-Ala)-di-trans,octa-cis-undecaprenyl diphosphate = [GlcNAc-(1-&gt;4)-Mur2Ac(oyl-L-Ala-gamma-D-Glu-L-Lys-D-Ala-D-Ala)](n+1)-di-trans,octa-cis-undecaprenyl diphosphate + di-trans,octa-cis-undecaprenyl diphosphate + H(+)</text>
        <dbReference type="Rhea" id="RHEA:23708"/>
        <dbReference type="Rhea" id="RHEA-COMP:9602"/>
        <dbReference type="Rhea" id="RHEA-COMP:9603"/>
        <dbReference type="ChEBI" id="CHEBI:15378"/>
        <dbReference type="ChEBI" id="CHEBI:58405"/>
        <dbReference type="ChEBI" id="CHEBI:60033"/>
        <dbReference type="ChEBI" id="CHEBI:78435"/>
        <dbReference type="EC" id="2.4.99.28"/>
    </reaction>
</comment>
<dbReference type="GO" id="GO:0005886">
    <property type="term" value="C:plasma membrane"/>
    <property type="evidence" value="ECO:0007669"/>
    <property type="project" value="TreeGrafter"/>
</dbReference>
<feature type="transmembrane region" description="Helical" evidence="16">
    <location>
        <begin position="220"/>
        <end position="239"/>
    </location>
</feature>
<evidence type="ECO:0000256" key="2">
    <source>
        <dbReference type="ARBA" id="ARBA00022676"/>
    </source>
</evidence>
<evidence type="ECO:0000256" key="12">
    <source>
        <dbReference type="ARBA" id="ARBA00041185"/>
    </source>
</evidence>
<evidence type="ECO:0000256" key="4">
    <source>
        <dbReference type="ARBA" id="ARBA00022692"/>
    </source>
</evidence>
<proteinExistence type="inferred from homology"/>
<dbReference type="EC" id="2.4.99.28" evidence="14"/>
<evidence type="ECO:0000256" key="15">
    <source>
        <dbReference type="ARBA" id="ARBA00049902"/>
    </source>
</evidence>
<comment type="similarity">
    <text evidence="11">Belongs to the SEDS family. FtsW subfamily.</text>
</comment>
<dbReference type="PANTHER" id="PTHR30474:SF2">
    <property type="entry name" value="PEPTIDOGLYCAN GLYCOSYLTRANSFERASE FTSW-RELATED"/>
    <property type="match status" value="1"/>
</dbReference>
<evidence type="ECO:0000256" key="13">
    <source>
        <dbReference type="ARBA" id="ARBA00041418"/>
    </source>
</evidence>
<keyword evidence="7 16" id="KW-1133">Transmembrane helix</keyword>
<dbReference type="InterPro" id="IPR001182">
    <property type="entry name" value="FtsW/RodA"/>
</dbReference>
<keyword evidence="3" id="KW-0808">Transferase</keyword>
<dbReference type="GO" id="GO:0051301">
    <property type="term" value="P:cell division"/>
    <property type="evidence" value="ECO:0007669"/>
    <property type="project" value="InterPro"/>
</dbReference>
<dbReference type="GO" id="GO:0008955">
    <property type="term" value="F:peptidoglycan glycosyltransferase activity"/>
    <property type="evidence" value="ECO:0007669"/>
    <property type="project" value="UniProtKB-EC"/>
</dbReference>
<name>A0A0G1DAF7_9BACT</name>
<reference evidence="17 18" key="1">
    <citation type="journal article" date="2015" name="Nature">
        <title>rRNA introns, odd ribosomes, and small enigmatic genomes across a large radiation of phyla.</title>
        <authorList>
            <person name="Brown C.T."/>
            <person name="Hug L.A."/>
            <person name="Thomas B.C."/>
            <person name="Sharon I."/>
            <person name="Castelle C.J."/>
            <person name="Singh A."/>
            <person name="Wilkins M.J."/>
            <person name="Williams K.H."/>
            <person name="Banfield J.F."/>
        </authorList>
    </citation>
    <scope>NUCLEOTIDE SEQUENCE [LARGE SCALE GENOMIC DNA]</scope>
</reference>
<feature type="transmembrane region" description="Helical" evidence="16">
    <location>
        <begin position="106"/>
        <end position="129"/>
    </location>
</feature>
<gene>
    <name evidence="17" type="ORF">UV68_C0006G0020</name>
</gene>
<evidence type="ECO:0000313" key="18">
    <source>
        <dbReference type="Proteomes" id="UP000033980"/>
    </source>
</evidence>
<evidence type="ECO:0000256" key="1">
    <source>
        <dbReference type="ARBA" id="ARBA00004141"/>
    </source>
</evidence>
<evidence type="ECO:0000256" key="9">
    <source>
        <dbReference type="ARBA" id="ARBA00032370"/>
    </source>
</evidence>
<feature type="transmembrane region" description="Helical" evidence="16">
    <location>
        <begin position="333"/>
        <end position="355"/>
    </location>
</feature>
<keyword evidence="4 16" id="KW-0812">Transmembrane</keyword>
<dbReference type="EMBL" id="LCFK01000006">
    <property type="protein sequence ID" value="KKS94634.1"/>
    <property type="molecule type" value="Genomic_DNA"/>
</dbReference>
<keyword evidence="5" id="KW-0133">Cell shape</keyword>
<dbReference type="Pfam" id="PF01098">
    <property type="entry name" value="FTSW_RODA_SPOVE"/>
    <property type="match status" value="1"/>
</dbReference>
<organism evidence="17 18">
    <name type="scientific">Candidatus Collierbacteria bacterium GW2011_GWC2_43_12</name>
    <dbReference type="NCBI Taxonomy" id="1618390"/>
    <lineage>
        <taxon>Bacteria</taxon>
        <taxon>Candidatus Collieribacteriota</taxon>
    </lineage>
</organism>
<keyword evidence="6" id="KW-0573">Peptidoglycan synthesis</keyword>
<evidence type="ECO:0000256" key="7">
    <source>
        <dbReference type="ARBA" id="ARBA00022989"/>
    </source>
</evidence>
<feature type="transmembrane region" description="Helical" evidence="16">
    <location>
        <begin position="79"/>
        <end position="100"/>
    </location>
</feature>
<evidence type="ECO:0000256" key="11">
    <source>
        <dbReference type="ARBA" id="ARBA00038053"/>
    </source>
</evidence>
<evidence type="ECO:0000256" key="14">
    <source>
        <dbReference type="ARBA" id="ARBA00044770"/>
    </source>
</evidence>
<comment type="subcellular location">
    <subcellularLocation>
        <location evidence="1">Membrane</location>
        <topology evidence="1">Multi-pass membrane protein</topology>
    </subcellularLocation>
</comment>
<feature type="transmembrane region" description="Helical" evidence="16">
    <location>
        <begin position="141"/>
        <end position="173"/>
    </location>
</feature>
<dbReference type="Proteomes" id="UP000033980">
    <property type="component" value="Unassembled WGS sequence"/>
</dbReference>
<dbReference type="PATRIC" id="fig|1618390.3.peg.213"/>
<feature type="transmembrane region" description="Helical" evidence="16">
    <location>
        <begin position="305"/>
        <end position="327"/>
    </location>
</feature>
<feature type="transmembrane region" description="Helical" evidence="16">
    <location>
        <begin position="259"/>
        <end position="284"/>
    </location>
</feature>
<evidence type="ECO:0000256" key="6">
    <source>
        <dbReference type="ARBA" id="ARBA00022984"/>
    </source>
</evidence>
<evidence type="ECO:0000256" key="3">
    <source>
        <dbReference type="ARBA" id="ARBA00022679"/>
    </source>
</evidence>
<dbReference type="GO" id="GO:0008360">
    <property type="term" value="P:regulation of cell shape"/>
    <property type="evidence" value="ECO:0007669"/>
    <property type="project" value="UniProtKB-KW"/>
</dbReference>
<evidence type="ECO:0000313" key="17">
    <source>
        <dbReference type="EMBL" id="KKS94634.1"/>
    </source>
</evidence>
<evidence type="ECO:0000256" key="5">
    <source>
        <dbReference type="ARBA" id="ARBA00022960"/>
    </source>
</evidence>
<dbReference type="PANTHER" id="PTHR30474">
    <property type="entry name" value="CELL CYCLE PROTEIN"/>
    <property type="match status" value="1"/>
</dbReference>
<feature type="transmembrane region" description="Helical" evidence="16">
    <location>
        <begin position="179"/>
        <end position="199"/>
    </location>
</feature>
<evidence type="ECO:0000256" key="10">
    <source>
        <dbReference type="ARBA" id="ARBA00033270"/>
    </source>
</evidence>
<dbReference type="GO" id="GO:0009252">
    <property type="term" value="P:peptidoglycan biosynthetic process"/>
    <property type="evidence" value="ECO:0007669"/>
    <property type="project" value="UniProtKB-KW"/>
</dbReference>
<feature type="transmembrane region" description="Helical" evidence="16">
    <location>
        <begin position="12"/>
        <end position="32"/>
    </location>
</feature>
<evidence type="ECO:0000256" key="16">
    <source>
        <dbReference type="SAM" id="Phobius"/>
    </source>
</evidence>
<dbReference type="GO" id="GO:0015648">
    <property type="term" value="F:lipid-linked peptidoglycan transporter activity"/>
    <property type="evidence" value="ECO:0007669"/>
    <property type="project" value="TreeGrafter"/>
</dbReference>
<feature type="transmembrane region" description="Helical" evidence="16">
    <location>
        <begin position="52"/>
        <end position="72"/>
    </location>
</feature>
<sequence>MKRGSHLHKLPLYILFFGILVASLGLIAIYDASVIDAYRTFSDKFHYVKQQSTWLILGIVIALITANIPIAWLKKNAALLYGISLFLMLVVLIPGIGSSFLGARRWLVFGPVIIQPSELLKITLAIYLAKWLERGIEIKHFLILLGINLGLIMLQPDLGTAIIIVGMTFMIYYLSGAKILEIFYFCLILLVAISGLIFASPYRMNRVKTFMDPTQDPLGASYHINQVLYGLGSGGLYGVGLGRSRQKYAYLPEATTDSIFVIIAEEFGFFGSTILILLLVGLLTASLKVAQSVGDKFDKLLASGISLLFIIQILVNLSSMVALIPLTGVPLPFISYGGSSLVTNFIALGLLINIAKRV</sequence>
<keyword evidence="2" id="KW-0328">Glycosyltransferase</keyword>
<dbReference type="AlphaFoldDB" id="A0A0G1DAF7"/>
<accession>A0A0G1DAF7</accession>
<keyword evidence="8 16" id="KW-0472">Membrane</keyword>
<comment type="caution">
    <text evidence="17">The sequence shown here is derived from an EMBL/GenBank/DDBJ whole genome shotgun (WGS) entry which is preliminary data.</text>
</comment>